<feature type="transmembrane region" description="Helical" evidence="1">
    <location>
        <begin position="29"/>
        <end position="48"/>
    </location>
</feature>
<evidence type="ECO:0000313" key="3">
    <source>
        <dbReference type="Proteomes" id="UP000662904"/>
    </source>
</evidence>
<name>A0A8A0RIF8_9FIRM</name>
<proteinExistence type="predicted"/>
<accession>A0A8A0RIF8</accession>
<protein>
    <submittedName>
        <fullName evidence="2">Uncharacterized protein</fullName>
    </submittedName>
</protein>
<gene>
    <name evidence="2" type="ORF">H0A61_00322</name>
</gene>
<organism evidence="2 3">
    <name type="scientific">Koleobacter methoxysyntrophicus</name>
    <dbReference type="NCBI Taxonomy" id="2751313"/>
    <lineage>
        <taxon>Bacteria</taxon>
        <taxon>Bacillati</taxon>
        <taxon>Bacillota</taxon>
        <taxon>Clostridia</taxon>
        <taxon>Koleobacterales</taxon>
        <taxon>Koleobacteraceae</taxon>
        <taxon>Koleobacter</taxon>
    </lineage>
</organism>
<dbReference type="KEGG" id="kme:H0A61_00322"/>
<dbReference type="AlphaFoldDB" id="A0A8A0RIF8"/>
<evidence type="ECO:0000313" key="2">
    <source>
        <dbReference type="EMBL" id="QSQ08003.1"/>
    </source>
</evidence>
<keyword evidence="1" id="KW-0472">Membrane</keyword>
<dbReference type="Proteomes" id="UP000662904">
    <property type="component" value="Chromosome"/>
</dbReference>
<keyword evidence="1" id="KW-0812">Transmembrane</keyword>
<evidence type="ECO:0000256" key="1">
    <source>
        <dbReference type="SAM" id="Phobius"/>
    </source>
</evidence>
<keyword evidence="3" id="KW-1185">Reference proteome</keyword>
<dbReference type="RefSeq" id="WP_206708242.1">
    <property type="nucleotide sequence ID" value="NZ_CP059066.1"/>
</dbReference>
<keyword evidence="1" id="KW-1133">Transmembrane helix</keyword>
<sequence>MAIIAAVFTILVLFDLPRFLKNKEPAKVIIIYAFFISTSLVISMLLAAGKRPPSPAEWIEWILKTIGVIK</sequence>
<reference evidence="2" key="1">
    <citation type="submission" date="2020-07" db="EMBL/GenBank/DDBJ databases">
        <title>Koleobacter methoxysyntrophicus gen. nov., sp. nov., a novel anaerobic bacterium isolated from deep subsurface oil field and proposal of Koleobacterales ord. nov. in the phylum Firmicutes.</title>
        <authorList>
            <person name="Sakamoto S."/>
            <person name="Tamaki H."/>
        </authorList>
    </citation>
    <scope>NUCLEOTIDE SEQUENCE</scope>
    <source>
        <strain evidence="2">NRmbB1</strain>
    </source>
</reference>
<dbReference type="EMBL" id="CP059066">
    <property type="protein sequence ID" value="QSQ08003.1"/>
    <property type="molecule type" value="Genomic_DNA"/>
</dbReference>